<comment type="caution">
    <text evidence="2">The sequence shown here is derived from an EMBL/GenBank/DDBJ whole genome shotgun (WGS) entry which is preliminary data.</text>
</comment>
<keyword evidence="3" id="KW-1185">Reference proteome</keyword>
<feature type="signal peptide" evidence="1">
    <location>
        <begin position="1"/>
        <end position="22"/>
    </location>
</feature>
<evidence type="ECO:0000313" key="2">
    <source>
        <dbReference type="EMBL" id="SMP47813.1"/>
    </source>
</evidence>
<protein>
    <submittedName>
        <fullName evidence="2">Uncharacterized protein</fullName>
    </submittedName>
</protein>
<reference evidence="2 3" key="1">
    <citation type="submission" date="2017-05" db="EMBL/GenBank/DDBJ databases">
        <authorList>
            <person name="Varghese N."/>
            <person name="Submissions S."/>
        </authorList>
    </citation>
    <scope>NUCLEOTIDE SEQUENCE [LARGE SCALE GENOMIC DNA]</scope>
    <source>
        <strain evidence="2 3">DSM 26001</strain>
    </source>
</reference>
<dbReference type="Proteomes" id="UP001158049">
    <property type="component" value="Unassembled WGS sequence"/>
</dbReference>
<accession>A0ABY1PVX1</accession>
<evidence type="ECO:0000256" key="1">
    <source>
        <dbReference type="SAM" id="SignalP"/>
    </source>
</evidence>
<name>A0ABY1PVX1_9BURK</name>
<gene>
    <name evidence="2" type="ORF">SAMN06295970_10276</name>
</gene>
<dbReference type="RefSeq" id="WP_283440886.1">
    <property type="nucleotide sequence ID" value="NZ_FXUL01000002.1"/>
</dbReference>
<sequence>MKISLPIAVWALAILVPGISAANDFPTQSRMEYVLECMKDHDGKHEYLYKCSCAVDRIAQQLKYNDYLEASTALRNQSLSGERGAEFCDPPEMRSMARKYKNVQQQANEACFVK</sequence>
<organism evidence="2 3">
    <name type="scientific">Noviherbaspirillum suwonense</name>
    <dbReference type="NCBI Taxonomy" id="1224511"/>
    <lineage>
        <taxon>Bacteria</taxon>
        <taxon>Pseudomonadati</taxon>
        <taxon>Pseudomonadota</taxon>
        <taxon>Betaproteobacteria</taxon>
        <taxon>Burkholderiales</taxon>
        <taxon>Oxalobacteraceae</taxon>
        <taxon>Noviherbaspirillum</taxon>
    </lineage>
</organism>
<feature type="chain" id="PRO_5046799455" evidence="1">
    <location>
        <begin position="23"/>
        <end position="114"/>
    </location>
</feature>
<evidence type="ECO:0000313" key="3">
    <source>
        <dbReference type="Proteomes" id="UP001158049"/>
    </source>
</evidence>
<keyword evidence="1" id="KW-0732">Signal</keyword>
<dbReference type="EMBL" id="FXUL01000002">
    <property type="protein sequence ID" value="SMP47813.1"/>
    <property type="molecule type" value="Genomic_DNA"/>
</dbReference>
<proteinExistence type="predicted"/>